<organism evidence="2 3">
    <name type="scientific">Candidatus Schekmanbacteria bacterium RBG_16_38_11</name>
    <dbReference type="NCBI Taxonomy" id="1817880"/>
    <lineage>
        <taxon>Bacteria</taxon>
        <taxon>Candidatus Schekmaniibacteriota</taxon>
    </lineage>
</organism>
<accession>A0A1F7RWU8</accession>
<feature type="non-terminal residue" evidence="2">
    <location>
        <position position="231"/>
    </location>
</feature>
<dbReference type="InterPro" id="IPR052018">
    <property type="entry name" value="PHP_domain"/>
</dbReference>
<dbReference type="SUPFAM" id="SSF89550">
    <property type="entry name" value="PHP domain-like"/>
    <property type="match status" value="1"/>
</dbReference>
<evidence type="ECO:0000313" key="2">
    <source>
        <dbReference type="EMBL" id="OGL46029.1"/>
    </source>
</evidence>
<proteinExistence type="predicted"/>
<reference evidence="2 3" key="1">
    <citation type="journal article" date="2016" name="Nat. Commun.">
        <title>Thousands of microbial genomes shed light on interconnected biogeochemical processes in an aquifer system.</title>
        <authorList>
            <person name="Anantharaman K."/>
            <person name="Brown C.T."/>
            <person name="Hug L.A."/>
            <person name="Sharon I."/>
            <person name="Castelle C.J."/>
            <person name="Probst A.J."/>
            <person name="Thomas B.C."/>
            <person name="Singh A."/>
            <person name="Wilkins M.J."/>
            <person name="Karaoz U."/>
            <person name="Brodie E.L."/>
            <person name="Williams K.H."/>
            <person name="Hubbard S.S."/>
            <person name="Banfield J.F."/>
        </authorList>
    </citation>
    <scope>NUCLEOTIDE SEQUENCE [LARGE SCALE GENOMIC DNA]</scope>
</reference>
<dbReference type="CDD" id="cd07438">
    <property type="entry name" value="PHP_HisPPase_AMP"/>
    <property type="match status" value="1"/>
</dbReference>
<comment type="caution">
    <text evidence="2">The sequence shown here is derived from an EMBL/GenBank/DDBJ whole genome shotgun (WGS) entry which is preliminary data.</text>
</comment>
<dbReference type="EMBL" id="MGDF01000069">
    <property type="protein sequence ID" value="OGL46029.1"/>
    <property type="molecule type" value="Genomic_DNA"/>
</dbReference>
<evidence type="ECO:0000259" key="1">
    <source>
        <dbReference type="SMART" id="SM00481"/>
    </source>
</evidence>
<gene>
    <name evidence="2" type="ORF">A2149_01245</name>
</gene>
<dbReference type="AlphaFoldDB" id="A0A1F7RWU8"/>
<feature type="domain" description="Polymerase/histidinol phosphatase N-terminal" evidence="1">
    <location>
        <begin position="4"/>
        <end position="69"/>
    </location>
</feature>
<dbReference type="PANTHER" id="PTHR42924:SF3">
    <property type="entry name" value="POLYMERASE_HISTIDINOL PHOSPHATASE N-TERMINAL DOMAIN-CONTAINING PROTEIN"/>
    <property type="match status" value="1"/>
</dbReference>
<dbReference type="InterPro" id="IPR003141">
    <property type="entry name" value="Pol/His_phosphatase_N"/>
</dbReference>
<dbReference type="InterPro" id="IPR004013">
    <property type="entry name" value="PHP_dom"/>
</dbReference>
<dbReference type="Gene3D" id="1.10.150.650">
    <property type="match status" value="1"/>
</dbReference>
<dbReference type="InterPro" id="IPR016195">
    <property type="entry name" value="Pol/histidinol_Pase-like"/>
</dbReference>
<name>A0A1F7RWU8_9BACT</name>
<evidence type="ECO:0000313" key="3">
    <source>
        <dbReference type="Proteomes" id="UP000178435"/>
    </source>
</evidence>
<dbReference type="Gene3D" id="3.20.20.140">
    <property type="entry name" value="Metal-dependent hydrolases"/>
    <property type="match status" value="1"/>
</dbReference>
<protein>
    <recommendedName>
        <fullName evidence="1">Polymerase/histidinol phosphatase N-terminal domain-containing protein</fullName>
    </recommendedName>
</protein>
<dbReference type="Pfam" id="PF02811">
    <property type="entry name" value="PHP"/>
    <property type="match status" value="1"/>
</dbReference>
<dbReference type="Proteomes" id="UP000178435">
    <property type="component" value="Unassembled WGS sequence"/>
</dbReference>
<dbReference type="GO" id="GO:0035312">
    <property type="term" value="F:5'-3' DNA exonuclease activity"/>
    <property type="evidence" value="ECO:0007669"/>
    <property type="project" value="TreeGrafter"/>
</dbReference>
<dbReference type="SMART" id="SM00481">
    <property type="entry name" value="POLIIIAc"/>
    <property type="match status" value="1"/>
</dbReference>
<dbReference type="GO" id="GO:0004534">
    <property type="term" value="F:5'-3' RNA exonuclease activity"/>
    <property type="evidence" value="ECO:0007669"/>
    <property type="project" value="TreeGrafter"/>
</dbReference>
<sequence length="231" mass="25936">MPGIDLHLHTTYSDGTKTPYDLITYIKSFGVKIAAITDHDITDGTKEAVEIGRKVGIEMITGIEINCLHNGSRMEILGYFIDPDNSELNKKIKEMREFRETRLDRIIEKLKNFNMEISKERVLEIAGKGSIGRPHIAQALFEKGYVSTQSEAFEKYLADGKSCHVDRMKLSAQEAISLIKNSGGIPVHSHPGFFKGGNFKKHLAELKGMGLMGIEVIYPYPKSFNFPEKKS</sequence>
<dbReference type="PANTHER" id="PTHR42924">
    <property type="entry name" value="EXONUCLEASE"/>
    <property type="match status" value="1"/>
</dbReference>